<comment type="caution">
    <text evidence="2">The sequence shown here is derived from an EMBL/GenBank/DDBJ whole genome shotgun (WGS) entry which is preliminary data.</text>
</comment>
<dbReference type="SUPFAM" id="SSF56935">
    <property type="entry name" value="Porins"/>
    <property type="match status" value="1"/>
</dbReference>
<evidence type="ECO:0000313" key="2">
    <source>
        <dbReference type="EMBL" id="GAA0218636.1"/>
    </source>
</evidence>
<proteinExistence type="predicted"/>
<dbReference type="EMBL" id="BAAADG010000003">
    <property type="protein sequence ID" value="GAA0218636.1"/>
    <property type="molecule type" value="Genomic_DNA"/>
</dbReference>
<feature type="chain" id="PRO_5045667667" description="Porin" evidence="1">
    <location>
        <begin position="25"/>
        <end position="414"/>
    </location>
</feature>
<protein>
    <recommendedName>
        <fullName evidence="4">Porin</fullName>
    </recommendedName>
</protein>
<evidence type="ECO:0000313" key="3">
    <source>
        <dbReference type="Proteomes" id="UP001501476"/>
    </source>
</evidence>
<feature type="signal peptide" evidence="1">
    <location>
        <begin position="1"/>
        <end position="24"/>
    </location>
</feature>
<gene>
    <name evidence="2" type="ORF">GCM10008964_07860</name>
</gene>
<keyword evidence="1" id="KW-0732">Signal</keyword>
<dbReference type="Proteomes" id="UP001501476">
    <property type="component" value="Unassembled WGS sequence"/>
</dbReference>
<organism evidence="2 3">
    <name type="scientific">Methylophaga marina</name>
    <dbReference type="NCBI Taxonomy" id="45495"/>
    <lineage>
        <taxon>Bacteria</taxon>
        <taxon>Pseudomonadati</taxon>
        <taxon>Pseudomonadota</taxon>
        <taxon>Gammaproteobacteria</taxon>
        <taxon>Thiotrichales</taxon>
        <taxon>Piscirickettsiaceae</taxon>
        <taxon>Methylophaga</taxon>
    </lineage>
</organism>
<dbReference type="RefSeq" id="WP_343749546.1">
    <property type="nucleotide sequence ID" value="NZ_BAAADG010000003.1"/>
</dbReference>
<keyword evidence="3" id="KW-1185">Reference proteome</keyword>
<sequence length="414" mass="47146">MFKLRYRLHLLLLWIITYPFQAAAFDTGIDNFHINGYGSLGLVYNDSDDIYYRHSIEQEGFDKGFDWTTASNLGMQLDYAFNHKLTFTTQFLLEKRPENSLNRSIESAFFSYHINDAFELNIGRMPNGVFMSSEYKNVGFANLWAHHPVEFYGQIASDKYDGVELKHNSRLADGMLTTSIWGGRSHFPYAISDGSEEVIFEPNYGVSLGWENQTWQFRVLYSQAKINDKADPVAALDEALIQASEFGWPEAASLAGFSINDTWLKYLAAGVSYDKDNWLIQSELSLVKAETSVQDKYASGYLSVGHRFGSITPYIIVSKFKTLGSREKITSAPAFIPAYQQLQAITQAASNAMYTDQGSIGIGARWDVSQRVSLKAQWDRTWIEKYGDFIFEQKNPIDKQHSFNTFSLTMDFIF</sequence>
<reference evidence="3" key="1">
    <citation type="journal article" date="2019" name="Int. J. Syst. Evol. Microbiol.">
        <title>The Global Catalogue of Microorganisms (GCM) 10K type strain sequencing project: providing services to taxonomists for standard genome sequencing and annotation.</title>
        <authorList>
            <consortium name="The Broad Institute Genomics Platform"/>
            <consortium name="The Broad Institute Genome Sequencing Center for Infectious Disease"/>
            <person name="Wu L."/>
            <person name="Ma J."/>
        </authorList>
    </citation>
    <scope>NUCLEOTIDE SEQUENCE [LARGE SCALE GENOMIC DNA]</scope>
    <source>
        <strain evidence="3">JCM 6886</strain>
    </source>
</reference>
<evidence type="ECO:0000256" key="1">
    <source>
        <dbReference type="SAM" id="SignalP"/>
    </source>
</evidence>
<evidence type="ECO:0008006" key="4">
    <source>
        <dbReference type="Google" id="ProtNLM"/>
    </source>
</evidence>
<name>A0ABP3CZG7_9GAMM</name>
<accession>A0ABP3CZG7</accession>